<dbReference type="KEGG" id="ncs:NCAS_0A01680"/>
<dbReference type="SUPFAM" id="SSF55729">
    <property type="entry name" value="Acyl-CoA N-acyltransferases (Nat)"/>
    <property type="match status" value="1"/>
</dbReference>
<protein>
    <recommendedName>
        <fullName evidence="2">arginyltransferase</fullName>
        <ecNumber evidence="2">2.3.2.8</ecNumber>
    </recommendedName>
</protein>
<keyword evidence="4" id="KW-0012">Acyltransferase</keyword>
<sequence length="510" mass="58747">MSLQDRLIITKPMYFKESASECGYCHGKKKNPRNYFPLDSWYEKYKDGFDLDAPNRGTYNLGFQAELMTVEMYDTLCNLGFRRSGKFIYRHDMLRNCCRLFTIRTSPDQFQITKELRKTVKKFKKHITAVDAIEEPSSKNQKFDFIKEIISAEKASPDFKTVFEPAIFTQEKYDLFAKYQENVHNDFKHNPKSFKRFLCDGPFMPQVITGTAEEWKALNEWQDQDFNNSTKITRLGPTHECYYYKDKLIAMAVLDFLPSGVSSVYFIWDPDFKKWSLGKISAMREMAILSKLQRKYYYMGYYVEDCPKMNYKGAYGGELLDVCNGEYVSLDFLHRKQMISNGKLFVMDESETGTSSDSPLMRKLSAESENNFPSVNTKVKSKNIAENIYGVNGEAYDDIEQYISGLLNFDMPYLSEDEDAIYGVIKAGGDGMSALPNVSPGLLPLQELYFIVELEEITDLNGKLLILDTDDNEIRPMLNIYGESESSKRVICDLVRTLGLEITANTIVII</sequence>
<keyword evidence="8" id="KW-1185">Reference proteome</keyword>
<keyword evidence="3" id="KW-0808">Transferase</keyword>
<feature type="domain" description="N-end aminoacyl transferase N-terminal" evidence="5">
    <location>
        <begin position="20"/>
        <end position="118"/>
    </location>
</feature>
<comment type="similarity">
    <text evidence="1">Belongs to the R-transferase family.</text>
</comment>
<evidence type="ECO:0000313" key="8">
    <source>
        <dbReference type="Proteomes" id="UP000001640"/>
    </source>
</evidence>
<dbReference type="AlphaFoldDB" id="G0V5J0"/>
<evidence type="ECO:0000259" key="6">
    <source>
        <dbReference type="Pfam" id="PF04377"/>
    </source>
</evidence>
<dbReference type="InterPro" id="IPR016181">
    <property type="entry name" value="Acyl_CoA_acyltransferase"/>
</dbReference>
<dbReference type="OMA" id="RNCCRLY"/>
<proteinExistence type="inferred from homology"/>
<dbReference type="FunCoup" id="G0V5J0">
    <property type="interactions" value="676"/>
</dbReference>
<feature type="domain" description="N-end rule aminoacyl transferase C-terminal" evidence="6">
    <location>
        <begin position="171"/>
        <end position="316"/>
    </location>
</feature>
<reference key="2">
    <citation type="submission" date="2011-08" db="EMBL/GenBank/DDBJ databases">
        <title>Genome sequence of Naumovozyma castellii.</title>
        <authorList>
            <person name="Gordon J.L."/>
            <person name="Armisen D."/>
            <person name="Proux-Wera E."/>
            <person name="OhEigeartaigh S.S."/>
            <person name="Byrne K.P."/>
            <person name="Wolfe K.H."/>
        </authorList>
    </citation>
    <scope>NUCLEOTIDE SEQUENCE</scope>
    <source>
        <strain>Type strain:CBS 4309</strain>
    </source>
</reference>
<dbReference type="RefSeq" id="XP_003673119.1">
    <property type="nucleotide sequence ID" value="XM_003673071.1"/>
</dbReference>
<dbReference type="InParanoid" id="G0V5J0"/>
<dbReference type="EMBL" id="HE576752">
    <property type="protein sequence ID" value="CCC66726.1"/>
    <property type="molecule type" value="Genomic_DNA"/>
</dbReference>
<reference evidence="7 8" key="1">
    <citation type="journal article" date="2011" name="Proc. Natl. Acad. Sci. U.S.A.">
        <title>Evolutionary erosion of yeast sex chromosomes by mating-type switching accidents.</title>
        <authorList>
            <person name="Gordon J.L."/>
            <person name="Armisen D."/>
            <person name="Proux-Wera E."/>
            <person name="Oheigeartaigh S.S."/>
            <person name="Byrne K.P."/>
            <person name="Wolfe K.H."/>
        </authorList>
    </citation>
    <scope>NUCLEOTIDE SEQUENCE [LARGE SCALE GENOMIC DNA]</scope>
    <source>
        <strain evidence="8">ATCC 76901 / BCRC 22586 / CBS 4309 / NBRC 1992 / NRRL Y-12630</strain>
    </source>
</reference>
<dbReference type="Pfam" id="PF04377">
    <property type="entry name" value="ATE_C"/>
    <property type="match status" value="1"/>
</dbReference>
<dbReference type="GeneID" id="96900217"/>
<dbReference type="PANTHER" id="PTHR21367">
    <property type="entry name" value="ARGININE-TRNA-PROTEIN TRANSFERASE 1"/>
    <property type="match status" value="1"/>
</dbReference>
<dbReference type="STRING" id="1064592.G0V5J0"/>
<dbReference type="eggNOG" id="KOG1193">
    <property type="taxonomic scope" value="Eukaryota"/>
</dbReference>
<dbReference type="InterPro" id="IPR030700">
    <property type="entry name" value="N-end_Aminoacyl_Trfase"/>
</dbReference>
<dbReference type="InterPro" id="IPR007472">
    <property type="entry name" value="N-end_Aminoacyl_Trfase_C"/>
</dbReference>
<gene>
    <name evidence="7" type="primary">NCAS0A01680</name>
    <name evidence="7" type="ordered locus">NCAS_0A01680</name>
</gene>
<organism evidence="7 8">
    <name type="scientific">Naumovozyma castellii</name>
    <name type="common">Yeast</name>
    <name type="synonym">Saccharomyces castellii</name>
    <dbReference type="NCBI Taxonomy" id="27288"/>
    <lineage>
        <taxon>Eukaryota</taxon>
        <taxon>Fungi</taxon>
        <taxon>Dikarya</taxon>
        <taxon>Ascomycota</taxon>
        <taxon>Saccharomycotina</taxon>
        <taxon>Saccharomycetes</taxon>
        <taxon>Saccharomycetales</taxon>
        <taxon>Saccharomycetaceae</taxon>
        <taxon>Naumovozyma</taxon>
    </lineage>
</organism>
<evidence type="ECO:0000256" key="3">
    <source>
        <dbReference type="ARBA" id="ARBA00022679"/>
    </source>
</evidence>
<accession>G0V5J0</accession>
<dbReference type="PANTHER" id="PTHR21367:SF1">
    <property type="entry name" value="ARGINYL-TRNA--PROTEIN TRANSFERASE 1"/>
    <property type="match status" value="1"/>
</dbReference>
<dbReference type="EC" id="2.3.2.8" evidence="2"/>
<evidence type="ECO:0000256" key="1">
    <source>
        <dbReference type="ARBA" id="ARBA00009991"/>
    </source>
</evidence>
<dbReference type="GO" id="GO:0004057">
    <property type="term" value="F:arginyl-tRNA--protein transferase activity"/>
    <property type="evidence" value="ECO:0007669"/>
    <property type="project" value="UniProtKB-EC"/>
</dbReference>
<dbReference type="GO" id="GO:0071596">
    <property type="term" value="P:ubiquitin-dependent protein catabolic process via the N-end rule pathway"/>
    <property type="evidence" value="ECO:0007669"/>
    <property type="project" value="EnsemblFungi"/>
</dbReference>
<evidence type="ECO:0000256" key="4">
    <source>
        <dbReference type="ARBA" id="ARBA00023315"/>
    </source>
</evidence>
<dbReference type="Proteomes" id="UP000001640">
    <property type="component" value="Chromosome 1"/>
</dbReference>
<evidence type="ECO:0000313" key="7">
    <source>
        <dbReference type="EMBL" id="CCC66726.1"/>
    </source>
</evidence>
<dbReference type="InterPro" id="IPR007471">
    <property type="entry name" value="N-end_Aminoacyl_Trfase_N"/>
</dbReference>
<dbReference type="Pfam" id="PF04376">
    <property type="entry name" value="ATE_N"/>
    <property type="match status" value="1"/>
</dbReference>
<dbReference type="HOGENOM" id="CLU_020349_2_2_1"/>
<evidence type="ECO:0000259" key="5">
    <source>
        <dbReference type="Pfam" id="PF04376"/>
    </source>
</evidence>
<name>G0V5J0_NAUCA</name>
<dbReference type="OrthoDB" id="74183at2759"/>
<dbReference type="GO" id="GO:0005737">
    <property type="term" value="C:cytoplasm"/>
    <property type="evidence" value="ECO:0007669"/>
    <property type="project" value="TreeGrafter"/>
</dbReference>
<dbReference type="GO" id="GO:0006915">
    <property type="term" value="P:apoptotic process"/>
    <property type="evidence" value="ECO:0007669"/>
    <property type="project" value="EnsemblFungi"/>
</dbReference>
<evidence type="ECO:0000256" key="2">
    <source>
        <dbReference type="ARBA" id="ARBA00012025"/>
    </source>
</evidence>